<dbReference type="InterPro" id="IPR034998">
    <property type="entry name" value="ANKLE1"/>
</dbReference>
<accession>A0A665X100</accession>
<dbReference type="GO" id="GO:0000724">
    <property type="term" value="P:double-strand break repair via homologous recombination"/>
    <property type="evidence" value="ECO:0007669"/>
    <property type="project" value="TreeGrafter"/>
</dbReference>
<gene>
    <name evidence="2" type="primary">ankle1</name>
</gene>
<dbReference type="Pfam" id="PF22945">
    <property type="entry name" value="LEM-3_GIY-YIG"/>
    <property type="match status" value="1"/>
</dbReference>
<reference evidence="2" key="2">
    <citation type="submission" date="2025-08" db="UniProtKB">
        <authorList>
            <consortium name="Ensembl"/>
        </authorList>
    </citation>
    <scope>IDENTIFICATION</scope>
</reference>
<keyword evidence="3" id="KW-1185">Reference proteome</keyword>
<dbReference type="Pfam" id="PF12796">
    <property type="entry name" value="Ank_2"/>
    <property type="match status" value="1"/>
</dbReference>
<feature type="repeat" description="ANK" evidence="1">
    <location>
        <begin position="24"/>
        <end position="59"/>
    </location>
</feature>
<organism evidence="2 3">
    <name type="scientific">Echeneis naucrates</name>
    <name type="common">Live sharksucker</name>
    <dbReference type="NCBI Taxonomy" id="173247"/>
    <lineage>
        <taxon>Eukaryota</taxon>
        <taxon>Metazoa</taxon>
        <taxon>Chordata</taxon>
        <taxon>Craniata</taxon>
        <taxon>Vertebrata</taxon>
        <taxon>Euteleostomi</taxon>
        <taxon>Actinopterygii</taxon>
        <taxon>Neopterygii</taxon>
        <taxon>Teleostei</taxon>
        <taxon>Neoteleostei</taxon>
        <taxon>Acanthomorphata</taxon>
        <taxon>Carangaria</taxon>
        <taxon>Carangiformes</taxon>
        <taxon>Echeneidae</taxon>
        <taxon>Echeneis</taxon>
    </lineage>
</organism>
<protein>
    <submittedName>
        <fullName evidence="2">Zgc:85936</fullName>
    </submittedName>
</protein>
<dbReference type="InterPro" id="IPR002110">
    <property type="entry name" value="Ankyrin_rpt"/>
</dbReference>
<dbReference type="AlphaFoldDB" id="A0A665X100"/>
<feature type="repeat" description="ANK" evidence="1">
    <location>
        <begin position="60"/>
        <end position="92"/>
    </location>
</feature>
<dbReference type="SMART" id="SM00248">
    <property type="entry name" value="ANK"/>
    <property type="match status" value="2"/>
</dbReference>
<dbReference type="Proteomes" id="UP000472264">
    <property type="component" value="Chromosome 4"/>
</dbReference>
<name>A0A665X100_ECHNA</name>
<dbReference type="PROSITE" id="PS50297">
    <property type="entry name" value="ANK_REP_REGION"/>
    <property type="match status" value="2"/>
</dbReference>
<dbReference type="Gene3D" id="1.25.40.20">
    <property type="entry name" value="Ankyrin repeat-containing domain"/>
    <property type="match status" value="1"/>
</dbReference>
<dbReference type="Ensembl" id="ENSENLT00000050977.1">
    <property type="protein sequence ID" value="ENSENLP00000049759.1"/>
    <property type="gene ID" value="ENSENLG00000020933.1"/>
</dbReference>
<dbReference type="OMA" id="FLECEIM"/>
<reference evidence="2" key="3">
    <citation type="submission" date="2025-09" db="UniProtKB">
        <authorList>
            <consortium name="Ensembl"/>
        </authorList>
    </citation>
    <scope>IDENTIFICATION</scope>
</reference>
<dbReference type="PANTHER" id="PTHR46427:SF1">
    <property type="entry name" value="ANKYRIN REPEAT AND LEM DOMAIN-CONTAINING PROTEIN 1"/>
    <property type="match status" value="1"/>
</dbReference>
<proteinExistence type="predicted"/>
<dbReference type="InParanoid" id="A0A665X100"/>
<dbReference type="GO" id="GO:0005737">
    <property type="term" value="C:cytoplasm"/>
    <property type="evidence" value="ECO:0007669"/>
    <property type="project" value="TreeGrafter"/>
</dbReference>
<evidence type="ECO:0000313" key="2">
    <source>
        <dbReference type="Ensembl" id="ENSENLP00000049759.1"/>
    </source>
</evidence>
<evidence type="ECO:0000313" key="3">
    <source>
        <dbReference type="Proteomes" id="UP000472264"/>
    </source>
</evidence>
<evidence type="ECO:0000256" key="1">
    <source>
        <dbReference type="PROSITE-ProRule" id="PRU00023"/>
    </source>
</evidence>
<dbReference type="CDD" id="cd10454">
    <property type="entry name" value="GIY-YIG_COG3680_Meta"/>
    <property type="match status" value="1"/>
</dbReference>
<dbReference type="PROSITE" id="PS50088">
    <property type="entry name" value="ANK_REPEAT"/>
    <property type="match status" value="2"/>
</dbReference>
<keyword evidence="1" id="KW-0040">ANK repeat</keyword>
<dbReference type="SUPFAM" id="SSF48403">
    <property type="entry name" value="Ankyrin repeat"/>
    <property type="match status" value="1"/>
</dbReference>
<dbReference type="GO" id="GO:0005654">
    <property type="term" value="C:nucleoplasm"/>
    <property type="evidence" value="ECO:0007669"/>
    <property type="project" value="TreeGrafter"/>
</dbReference>
<dbReference type="GO" id="GO:0004520">
    <property type="term" value="F:DNA endonuclease activity"/>
    <property type="evidence" value="ECO:0007669"/>
    <property type="project" value="TreeGrafter"/>
</dbReference>
<sequence length="356" mass="40468">MVFFGRSVQLLLSQGACPDLVGRKGVAAIHLAVGKESEKNTRCLRMLLQRGADPNVRSSDGLTPLHIAALWGCYQNLKMLLMNGGDPNIKDFEGKTPGQLAEQEENRKCALLLQEYQTSSADTEEDNLPQFQYCKKVSLGFFSFPADLGYSPELCRALQTFKLPDCQADEQALCQQFDQPDQNRKWREGIIKSSFNYLLLDPRVTNNLPFRSHTITPLECFQTFIHSIFYVGKGKRSRPYSHLYEALEYYSGDKTSKKLCPKVQHILNVWNGGQGVISLHCFQNVIPVEAYTREACMVEAIGLKMLTNQKRGDFYGVVSNWQSKQKRELGVHLLYRAMQIFLAEGERQLRPADIRQ</sequence>
<dbReference type="GO" id="GO:0000712">
    <property type="term" value="P:resolution of meiotic recombination intermediates"/>
    <property type="evidence" value="ECO:0007669"/>
    <property type="project" value="TreeGrafter"/>
</dbReference>
<dbReference type="PANTHER" id="PTHR46427">
    <property type="entry name" value="ANKYRIN REPEAT AND LEM DOMAIN-CONTAINING PROTEIN 1"/>
    <property type="match status" value="1"/>
</dbReference>
<reference evidence="2" key="1">
    <citation type="submission" date="2021-04" db="EMBL/GenBank/DDBJ databases">
        <authorList>
            <consortium name="Wellcome Sanger Institute Data Sharing"/>
        </authorList>
    </citation>
    <scope>NUCLEOTIDE SEQUENCE [LARGE SCALE GENOMIC DNA]</scope>
</reference>
<dbReference type="InterPro" id="IPR036770">
    <property type="entry name" value="Ankyrin_rpt-contain_sf"/>
</dbReference>